<dbReference type="PROSITE" id="PS50931">
    <property type="entry name" value="HTH_LYSR"/>
    <property type="match status" value="1"/>
</dbReference>
<dbReference type="InterPro" id="IPR036388">
    <property type="entry name" value="WH-like_DNA-bd_sf"/>
</dbReference>
<dbReference type="Pfam" id="PF03466">
    <property type="entry name" value="LysR_substrate"/>
    <property type="match status" value="1"/>
</dbReference>
<dbReference type="GO" id="GO:0032993">
    <property type="term" value="C:protein-DNA complex"/>
    <property type="evidence" value="ECO:0007669"/>
    <property type="project" value="TreeGrafter"/>
</dbReference>
<dbReference type="Pfam" id="PF00126">
    <property type="entry name" value="HTH_1"/>
    <property type="match status" value="1"/>
</dbReference>
<keyword evidence="4" id="KW-0804">Transcription</keyword>
<evidence type="ECO:0000256" key="3">
    <source>
        <dbReference type="ARBA" id="ARBA00023125"/>
    </source>
</evidence>
<evidence type="ECO:0000256" key="2">
    <source>
        <dbReference type="ARBA" id="ARBA00023015"/>
    </source>
</evidence>
<gene>
    <name evidence="6" type="ORF">FNH08_45320</name>
</gene>
<comment type="similarity">
    <text evidence="1">Belongs to the LysR transcriptional regulatory family.</text>
</comment>
<dbReference type="GO" id="GO:0003677">
    <property type="term" value="F:DNA binding"/>
    <property type="evidence" value="ECO:0007669"/>
    <property type="project" value="UniProtKB-KW"/>
</dbReference>
<evidence type="ECO:0000313" key="6">
    <source>
        <dbReference type="EMBL" id="MPY64126.1"/>
    </source>
</evidence>
<name>A0A5N8XXY5_9ACTN</name>
<accession>A0A5N8XXY5</accession>
<feature type="domain" description="HTH lysR-type" evidence="5">
    <location>
        <begin position="11"/>
        <end position="68"/>
    </location>
</feature>
<dbReference type="Proteomes" id="UP000400924">
    <property type="component" value="Unassembled WGS sequence"/>
</dbReference>
<dbReference type="InterPro" id="IPR005119">
    <property type="entry name" value="LysR_subst-bd"/>
</dbReference>
<dbReference type="Gene3D" id="3.40.190.10">
    <property type="entry name" value="Periplasmic binding protein-like II"/>
    <property type="match status" value="2"/>
</dbReference>
<evidence type="ECO:0000313" key="7">
    <source>
        <dbReference type="Proteomes" id="UP000400924"/>
    </source>
</evidence>
<keyword evidence="7" id="KW-1185">Reference proteome</keyword>
<dbReference type="PRINTS" id="PR00039">
    <property type="entry name" value="HTHLYSR"/>
</dbReference>
<proteinExistence type="inferred from homology"/>
<keyword evidence="2" id="KW-0805">Transcription regulation</keyword>
<evidence type="ECO:0000259" key="5">
    <source>
        <dbReference type="PROSITE" id="PS50931"/>
    </source>
</evidence>
<keyword evidence="3" id="KW-0238">DNA-binding</keyword>
<evidence type="ECO:0000256" key="1">
    <source>
        <dbReference type="ARBA" id="ARBA00009437"/>
    </source>
</evidence>
<reference evidence="6 7" key="1">
    <citation type="submission" date="2019-07" db="EMBL/GenBank/DDBJ databases">
        <title>New species of Amycolatopsis and Streptomyces.</title>
        <authorList>
            <person name="Duangmal K."/>
            <person name="Teo W.F.A."/>
            <person name="Lipun K."/>
        </authorList>
    </citation>
    <scope>NUCLEOTIDE SEQUENCE [LARGE SCALE GENOMIC DNA]</scope>
    <source>
        <strain evidence="6 7">NBRC 106415</strain>
    </source>
</reference>
<evidence type="ECO:0000256" key="4">
    <source>
        <dbReference type="ARBA" id="ARBA00023163"/>
    </source>
</evidence>
<dbReference type="InterPro" id="IPR000847">
    <property type="entry name" value="LysR_HTH_N"/>
</dbReference>
<sequence length="313" mass="34474">MTASGDGARYPSIQQLQLFLLLSQELHFGRAARRAFMAQPTFSRHITALEERLGIGLVDRTTRRVALSTAGRALLGQVRSVVDAADDLRREAESRANAVVGRIVIGSFEAIASMDPIPAVMEQLRGTLPRLEVEVLRTGFDSPAALLRGEVDAAFMFLPVPDGLQTLSLARGTRCAAMSHGNTLADKGPLTLADLGDQPHVGWSEQVPKVYRDFWAVDPRPDGRPVRYSPHTVIDYESALPLIAMGEGIQFPPEAARWLYPRPGVSYVDVTDLEPWTAALAWLPARRDEPIVAALRHATREVLRRRPSRPHGR</sequence>
<dbReference type="EMBL" id="VJZC01000720">
    <property type="protein sequence ID" value="MPY64126.1"/>
    <property type="molecule type" value="Genomic_DNA"/>
</dbReference>
<dbReference type="OrthoDB" id="79118at2"/>
<dbReference type="SUPFAM" id="SSF46785">
    <property type="entry name" value="Winged helix' DNA-binding domain"/>
    <property type="match status" value="1"/>
</dbReference>
<protein>
    <submittedName>
        <fullName evidence="6">LysR family transcriptional regulator</fullName>
    </submittedName>
</protein>
<dbReference type="PANTHER" id="PTHR30346:SF0">
    <property type="entry name" value="HCA OPERON TRANSCRIPTIONAL ACTIVATOR HCAR"/>
    <property type="match status" value="1"/>
</dbReference>
<dbReference type="InterPro" id="IPR036390">
    <property type="entry name" value="WH_DNA-bd_sf"/>
</dbReference>
<dbReference type="PANTHER" id="PTHR30346">
    <property type="entry name" value="TRANSCRIPTIONAL DUAL REGULATOR HCAR-RELATED"/>
    <property type="match status" value="1"/>
</dbReference>
<dbReference type="SUPFAM" id="SSF53850">
    <property type="entry name" value="Periplasmic binding protein-like II"/>
    <property type="match status" value="1"/>
</dbReference>
<organism evidence="6 7">
    <name type="scientific">Streptomyces spongiae</name>
    <dbReference type="NCBI Taxonomy" id="565072"/>
    <lineage>
        <taxon>Bacteria</taxon>
        <taxon>Bacillati</taxon>
        <taxon>Actinomycetota</taxon>
        <taxon>Actinomycetes</taxon>
        <taxon>Kitasatosporales</taxon>
        <taxon>Streptomycetaceae</taxon>
        <taxon>Streptomyces</taxon>
    </lineage>
</organism>
<comment type="caution">
    <text evidence="6">The sequence shown here is derived from an EMBL/GenBank/DDBJ whole genome shotgun (WGS) entry which is preliminary data.</text>
</comment>
<dbReference type="RefSeq" id="WP_152777409.1">
    <property type="nucleotide sequence ID" value="NZ_VJZC01000720.1"/>
</dbReference>
<dbReference type="AlphaFoldDB" id="A0A5N8XXY5"/>
<dbReference type="Gene3D" id="1.10.10.10">
    <property type="entry name" value="Winged helix-like DNA-binding domain superfamily/Winged helix DNA-binding domain"/>
    <property type="match status" value="1"/>
</dbReference>
<dbReference type="GO" id="GO:0003700">
    <property type="term" value="F:DNA-binding transcription factor activity"/>
    <property type="evidence" value="ECO:0007669"/>
    <property type="project" value="InterPro"/>
</dbReference>
<dbReference type="FunFam" id="1.10.10.10:FF:000001">
    <property type="entry name" value="LysR family transcriptional regulator"/>
    <property type="match status" value="1"/>
</dbReference>